<proteinExistence type="predicted"/>
<gene>
    <name evidence="2" type="ORF">PENTCL1PPCAC_1641</name>
</gene>
<accession>A0AAV5S8R1</accession>
<feature type="compositionally biased region" description="Polar residues" evidence="1">
    <location>
        <begin position="1"/>
        <end position="10"/>
    </location>
</feature>
<feature type="non-terminal residue" evidence="2">
    <location>
        <position position="1"/>
    </location>
</feature>
<keyword evidence="3" id="KW-1185">Reference proteome</keyword>
<evidence type="ECO:0000256" key="1">
    <source>
        <dbReference type="SAM" id="MobiDB-lite"/>
    </source>
</evidence>
<name>A0AAV5S8R1_9BILA</name>
<comment type="caution">
    <text evidence="2">The sequence shown here is derived from an EMBL/GenBank/DDBJ whole genome shotgun (WGS) entry which is preliminary data.</text>
</comment>
<dbReference type="EMBL" id="BTSX01000001">
    <property type="protein sequence ID" value="GMS79466.1"/>
    <property type="molecule type" value="Genomic_DNA"/>
</dbReference>
<feature type="region of interest" description="Disordered" evidence="1">
    <location>
        <begin position="1"/>
        <end position="32"/>
    </location>
</feature>
<dbReference type="AlphaFoldDB" id="A0AAV5S8R1"/>
<protein>
    <submittedName>
        <fullName evidence="2">Uncharacterized protein</fullName>
    </submittedName>
</protein>
<evidence type="ECO:0000313" key="2">
    <source>
        <dbReference type="EMBL" id="GMS79466.1"/>
    </source>
</evidence>
<dbReference type="Proteomes" id="UP001432027">
    <property type="component" value="Unassembled WGS sequence"/>
</dbReference>
<evidence type="ECO:0000313" key="3">
    <source>
        <dbReference type="Proteomes" id="UP001432027"/>
    </source>
</evidence>
<sequence length="94" mass="10818">SLVPSRSLSPSIDRRMSKSRVDKTSQQEVQGENLNDFVASLAAGGRRKQHAEHDQVRRAERQINKFTRYSDKNRFFNAVLFSQGSIDLRPEIKE</sequence>
<feature type="compositionally biased region" description="Basic and acidic residues" evidence="1">
    <location>
        <begin position="12"/>
        <end position="25"/>
    </location>
</feature>
<organism evidence="2 3">
    <name type="scientific">Pristionchus entomophagus</name>
    <dbReference type="NCBI Taxonomy" id="358040"/>
    <lineage>
        <taxon>Eukaryota</taxon>
        <taxon>Metazoa</taxon>
        <taxon>Ecdysozoa</taxon>
        <taxon>Nematoda</taxon>
        <taxon>Chromadorea</taxon>
        <taxon>Rhabditida</taxon>
        <taxon>Rhabditina</taxon>
        <taxon>Diplogasteromorpha</taxon>
        <taxon>Diplogasteroidea</taxon>
        <taxon>Neodiplogasteridae</taxon>
        <taxon>Pristionchus</taxon>
    </lineage>
</organism>
<reference evidence="2" key="1">
    <citation type="submission" date="2023-10" db="EMBL/GenBank/DDBJ databases">
        <title>Genome assembly of Pristionchus species.</title>
        <authorList>
            <person name="Yoshida K."/>
            <person name="Sommer R.J."/>
        </authorList>
    </citation>
    <scope>NUCLEOTIDE SEQUENCE</scope>
    <source>
        <strain evidence="2">RS0144</strain>
    </source>
</reference>
<feature type="non-terminal residue" evidence="2">
    <location>
        <position position="94"/>
    </location>
</feature>